<proteinExistence type="predicted"/>
<keyword evidence="2" id="KW-0238">DNA-binding</keyword>
<gene>
    <name evidence="5" type="ORF">F2E69_19320</name>
</gene>
<comment type="caution">
    <text evidence="5">The sequence shown here is derived from an EMBL/GenBank/DDBJ whole genome shotgun (WGS) entry which is preliminary data.</text>
</comment>
<organism evidence="5">
    <name type="scientific">Salmonella enterica</name>
    <name type="common">Salmonella choleraesuis</name>
    <dbReference type="NCBI Taxonomy" id="28901"/>
    <lineage>
        <taxon>Bacteria</taxon>
        <taxon>Pseudomonadati</taxon>
        <taxon>Pseudomonadota</taxon>
        <taxon>Gammaproteobacteria</taxon>
        <taxon>Enterobacterales</taxon>
        <taxon>Enterobacteriaceae</taxon>
        <taxon>Salmonella</taxon>
    </lineage>
</organism>
<dbReference type="InterPro" id="IPR050679">
    <property type="entry name" value="Bact_HTH_transcr_reg"/>
</dbReference>
<reference evidence="5" key="1">
    <citation type="submission" date="2019-09" db="EMBL/GenBank/DDBJ databases">
        <authorList>
            <consortium name="PulseNet: The National Subtyping Network for Foodborne Disease Surveillance"/>
            <person name="Tarr C.L."/>
            <person name="Trees E."/>
            <person name="Katz L.S."/>
            <person name="Carleton-Romer H.A."/>
            <person name="Stroika S."/>
            <person name="Kucerova Z."/>
            <person name="Roache K.F."/>
            <person name="Sabol A.L."/>
            <person name="Besser J."/>
            <person name="Gerner-Smidt P."/>
        </authorList>
    </citation>
    <scope>NUCLEOTIDE SEQUENCE</scope>
    <source>
        <strain evidence="5">PNUSAS096971</strain>
    </source>
</reference>
<evidence type="ECO:0000256" key="1">
    <source>
        <dbReference type="ARBA" id="ARBA00023015"/>
    </source>
</evidence>
<dbReference type="InterPro" id="IPR036388">
    <property type="entry name" value="WH-like_DNA-bd_sf"/>
</dbReference>
<dbReference type="SUPFAM" id="SSF64288">
    <property type="entry name" value="Chorismate lyase-like"/>
    <property type="match status" value="1"/>
</dbReference>
<dbReference type="PRINTS" id="PR00035">
    <property type="entry name" value="HTHGNTR"/>
</dbReference>
<dbReference type="InterPro" id="IPR000524">
    <property type="entry name" value="Tscrpt_reg_HTH_GntR"/>
</dbReference>
<dbReference type="SUPFAM" id="SSF46785">
    <property type="entry name" value="Winged helix' DNA-binding domain"/>
    <property type="match status" value="1"/>
</dbReference>
<dbReference type="SMART" id="SM00345">
    <property type="entry name" value="HTH_GNTR"/>
    <property type="match status" value="1"/>
</dbReference>
<dbReference type="Pfam" id="PF00392">
    <property type="entry name" value="GntR"/>
    <property type="match status" value="1"/>
</dbReference>
<evidence type="ECO:0000313" key="5">
    <source>
        <dbReference type="EMBL" id="ECR8721780.1"/>
    </source>
</evidence>
<dbReference type="PANTHER" id="PTHR44846:SF1">
    <property type="entry name" value="MANNOSYL-D-GLYCERATE TRANSPORT_METABOLISM SYSTEM REPRESSOR MNGR-RELATED"/>
    <property type="match status" value="1"/>
</dbReference>
<keyword evidence="1" id="KW-0805">Transcription regulation</keyword>
<name>A0A5Z3XG34_SALER</name>
<dbReference type="InterPro" id="IPR028978">
    <property type="entry name" value="Chorismate_lyase_/UTRA_dom_sf"/>
</dbReference>
<dbReference type="AlphaFoldDB" id="A0A5Z3XG34"/>
<accession>A0A5Z3XG34</accession>
<sequence length="177" mass="19988">MKTLSKSSHIPLYQQVVEWIRESIYSGELVEDDRIPSEFQIMDMLEVSRGTVKKAVDQLVREGVLVQVQGKGTFVKKENVAYPLGEGLLSFAEALASQKINFTTSVITSRLEPANRFVAEKLSIKPGQDVLFLKRLRCIGDEKVMLIENRINIDLCPGIIDVDFTRENLFSAIERLS</sequence>
<dbReference type="EMBL" id="AAKHQI010000157">
    <property type="protein sequence ID" value="ECR8721780.1"/>
    <property type="molecule type" value="Genomic_DNA"/>
</dbReference>
<feature type="domain" description="HTH gntR-type" evidence="4">
    <location>
        <begin position="10"/>
        <end position="78"/>
    </location>
</feature>
<dbReference type="GO" id="GO:0003677">
    <property type="term" value="F:DNA binding"/>
    <property type="evidence" value="ECO:0007669"/>
    <property type="project" value="UniProtKB-KW"/>
</dbReference>
<evidence type="ECO:0000256" key="2">
    <source>
        <dbReference type="ARBA" id="ARBA00023125"/>
    </source>
</evidence>
<keyword evidence="3" id="KW-0804">Transcription</keyword>
<dbReference type="InterPro" id="IPR011663">
    <property type="entry name" value="UTRA"/>
</dbReference>
<evidence type="ECO:0000256" key="3">
    <source>
        <dbReference type="ARBA" id="ARBA00023163"/>
    </source>
</evidence>
<evidence type="ECO:0000259" key="4">
    <source>
        <dbReference type="PROSITE" id="PS50949"/>
    </source>
</evidence>
<dbReference type="Pfam" id="PF07702">
    <property type="entry name" value="UTRA"/>
    <property type="match status" value="1"/>
</dbReference>
<dbReference type="FunFam" id="1.10.10.10:FF:000425">
    <property type="entry name" value="GntR family transcriptional regulator"/>
    <property type="match status" value="1"/>
</dbReference>
<dbReference type="GO" id="GO:0045892">
    <property type="term" value="P:negative regulation of DNA-templated transcription"/>
    <property type="evidence" value="ECO:0007669"/>
    <property type="project" value="TreeGrafter"/>
</dbReference>
<dbReference type="PROSITE" id="PS50949">
    <property type="entry name" value="HTH_GNTR"/>
    <property type="match status" value="1"/>
</dbReference>
<feature type="non-terminal residue" evidence="5">
    <location>
        <position position="177"/>
    </location>
</feature>
<dbReference type="InterPro" id="IPR036390">
    <property type="entry name" value="WH_DNA-bd_sf"/>
</dbReference>
<dbReference type="CDD" id="cd07377">
    <property type="entry name" value="WHTH_GntR"/>
    <property type="match status" value="1"/>
</dbReference>
<dbReference type="Gene3D" id="1.10.10.10">
    <property type="entry name" value="Winged helix-like DNA-binding domain superfamily/Winged helix DNA-binding domain"/>
    <property type="match status" value="1"/>
</dbReference>
<dbReference type="GO" id="GO:0003700">
    <property type="term" value="F:DNA-binding transcription factor activity"/>
    <property type="evidence" value="ECO:0007669"/>
    <property type="project" value="InterPro"/>
</dbReference>
<dbReference type="Gene3D" id="3.40.1410.10">
    <property type="entry name" value="Chorismate lyase-like"/>
    <property type="match status" value="1"/>
</dbReference>
<dbReference type="PANTHER" id="PTHR44846">
    <property type="entry name" value="MANNOSYL-D-GLYCERATE TRANSPORT/METABOLISM SYSTEM REPRESSOR MNGR-RELATED"/>
    <property type="match status" value="1"/>
</dbReference>
<protein>
    <submittedName>
        <fullName evidence="5">GntR family transcriptional regulator</fullName>
    </submittedName>
</protein>